<evidence type="ECO:0000256" key="3">
    <source>
        <dbReference type="ARBA" id="ARBA00022448"/>
    </source>
</evidence>
<evidence type="ECO:0000256" key="12">
    <source>
        <dbReference type="SAM" id="MobiDB-lite"/>
    </source>
</evidence>
<evidence type="ECO:0000256" key="11">
    <source>
        <dbReference type="ARBA" id="ARBA00023136"/>
    </source>
</evidence>
<evidence type="ECO:0000259" key="14">
    <source>
        <dbReference type="PROSITE" id="PS51847"/>
    </source>
</evidence>
<dbReference type="EMBL" id="JAGTXO010000001">
    <property type="protein sequence ID" value="KAG8470241.1"/>
    <property type="molecule type" value="Genomic_DNA"/>
</dbReference>
<evidence type="ECO:0000256" key="7">
    <source>
        <dbReference type="ARBA" id="ARBA00022837"/>
    </source>
</evidence>
<feature type="region of interest" description="Disordered" evidence="12">
    <location>
        <begin position="423"/>
        <end position="469"/>
    </location>
</feature>
<dbReference type="InterPro" id="IPR035892">
    <property type="entry name" value="C2_domain_sf"/>
</dbReference>
<dbReference type="GO" id="GO:0008289">
    <property type="term" value="F:lipid binding"/>
    <property type="evidence" value="ECO:0007669"/>
    <property type="project" value="UniProtKB-KW"/>
</dbReference>
<comment type="similarity">
    <text evidence="2">Belongs to the synaptotagmin family.</text>
</comment>
<evidence type="ECO:0000313" key="15">
    <source>
        <dbReference type="EMBL" id="KAG8470241.1"/>
    </source>
</evidence>
<dbReference type="GO" id="GO:0006869">
    <property type="term" value="P:lipid transport"/>
    <property type="evidence" value="ECO:0007669"/>
    <property type="project" value="UniProtKB-KW"/>
</dbReference>
<reference evidence="15" key="1">
    <citation type="submission" date="2021-05" db="EMBL/GenBank/DDBJ databases">
        <title>The genome of the haptophyte Pavlova lutheri (Diacronema luteri, Pavlovales) - a model for lipid biosynthesis in eukaryotic algae.</title>
        <authorList>
            <person name="Hulatt C.J."/>
            <person name="Posewitz M.C."/>
        </authorList>
    </citation>
    <scope>NUCLEOTIDE SEQUENCE</scope>
    <source>
        <strain evidence="15">NIVA-4/92</strain>
    </source>
</reference>
<evidence type="ECO:0000313" key="16">
    <source>
        <dbReference type="Proteomes" id="UP000751190"/>
    </source>
</evidence>
<evidence type="ECO:0000256" key="1">
    <source>
        <dbReference type="ARBA" id="ARBA00004167"/>
    </source>
</evidence>
<keyword evidence="8" id="KW-1133">Transmembrane helix</keyword>
<feature type="domain" description="C2" evidence="13">
    <location>
        <begin position="462"/>
        <end position="579"/>
    </location>
</feature>
<evidence type="ECO:0000256" key="8">
    <source>
        <dbReference type="ARBA" id="ARBA00022989"/>
    </source>
</evidence>
<dbReference type="GO" id="GO:0046872">
    <property type="term" value="F:metal ion binding"/>
    <property type="evidence" value="ECO:0007669"/>
    <property type="project" value="UniProtKB-KW"/>
</dbReference>
<keyword evidence="7" id="KW-0106">Calcium</keyword>
<dbReference type="InterPro" id="IPR039010">
    <property type="entry name" value="Synaptotagmin_SMP"/>
</dbReference>
<dbReference type="PROSITE" id="PS51847">
    <property type="entry name" value="SMP"/>
    <property type="match status" value="1"/>
</dbReference>
<feature type="compositionally biased region" description="Basic and acidic residues" evidence="12">
    <location>
        <begin position="633"/>
        <end position="646"/>
    </location>
</feature>
<feature type="region of interest" description="Disordered" evidence="12">
    <location>
        <begin position="617"/>
        <end position="682"/>
    </location>
</feature>
<feature type="compositionally biased region" description="Gly residues" evidence="12">
    <location>
        <begin position="648"/>
        <end position="660"/>
    </location>
</feature>
<evidence type="ECO:0000259" key="13">
    <source>
        <dbReference type="PROSITE" id="PS50004"/>
    </source>
</evidence>
<organism evidence="15 16">
    <name type="scientific">Diacronema lutheri</name>
    <name type="common">Unicellular marine alga</name>
    <name type="synonym">Monochrysis lutheri</name>
    <dbReference type="NCBI Taxonomy" id="2081491"/>
    <lineage>
        <taxon>Eukaryota</taxon>
        <taxon>Haptista</taxon>
        <taxon>Haptophyta</taxon>
        <taxon>Pavlovophyceae</taxon>
        <taxon>Pavlovales</taxon>
        <taxon>Pavlovaceae</taxon>
        <taxon>Diacronema</taxon>
    </lineage>
</organism>
<keyword evidence="16" id="KW-1185">Reference proteome</keyword>
<dbReference type="CDD" id="cd21677">
    <property type="entry name" value="SMP_SYT"/>
    <property type="match status" value="1"/>
</dbReference>
<dbReference type="Proteomes" id="UP000751190">
    <property type="component" value="Unassembled WGS sequence"/>
</dbReference>
<dbReference type="PROSITE" id="PS50004">
    <property type="entry name" value="C2"/>
    <property type="match status" value="1"/>
</dbReference>
<dbReference type="SUPFAM" id="SSF49562">
    <property type="entry name" value="C2 domain (Calcium/lipid-binding domain, CaLB)"/>
    <property type="match status" value="1"/>
</dbReference>
<evidence type="ECO:0000256" key="2">
    <source>
        <dbReference type="ARBA" id="ARBA00006996"/>
    </source>
</evidence>
<proteinExistence type="inferred from homology"/>
<keyword evidence="5" id="KW-0479">Metal-binding</keyword>
<evidence type="ECO:0000256" key="10">
    <source>
        <dbReference type="ARBA" id="ARBA00023121"/>
    </source>
</evidence>
<keyword evidence="10" id="KW-0446">Lipid-binding</keyword>
<sequence>MLVSVCATVAAAYAIGVAKPEPGLTMLLLAGLVWLVTGIARRVLERSSNALLIERTRTGRTMRKELLDMLPEWVTFPDTERADWMNAFIVKYWPFLLVATEDTMKKLLNPILASHTHGTPIRWARFTRFSLGSTPLNVSGVRCHTRGAGSEIVLDFDVRMAGQPDVQLEVGAASFACVPVALAELQVVGTLRVIFTPLCTVWPCFAGLSVGFVRKPRVDCRLTVVASAFDVMAMPGVSDALLTLISQTLASHFTWPNFQQMRILDGDYGTDPDLPVVMAMAGVLEVELQRVSGLKRPPADTPAAAVVSHPGRFAMRLLACVMPIWPYATTSLSSTEPIRYPTVMRRKCGELDVLTELIVDHAPQEGEQLNVRIFDDQLSDLLLGSCVLDLAQVASAPNASLDKSLPLVGGAPGMRLQLRAQWRPFPPPAGARGSQEPPPKLERRSSGEGAADASNDEAPDYRVSRRSLRAGRTPSPAIGVLTVRLRGASELVADDFGGTSDPYAELSVGDCAPVRSKVVRKTTSPRWDERFRFVVRDLEVDSLFISLWDHDQLTRHDALGEVRLKLSDLAQQTRTHGTYAVAPPEKARHKAQRHAHYGHLTLTTFWRELVHVSELITPNDPAPEHAASAARGVHRELEREHERDGGGDADGGGAGGGASGGQLSTTTPSSCGKRGSAQSEPR</sequence>
<comment type="caution">
    <text evidence="15">The sequence shown here is derived from an EMBL/GenBank/DDBJ whole genome shotgun (WGS) entry which is preliminary data.</text>
</comment>
<evidence type="ECO:0000256" key="6">
    <source>
        <dbReference type="ARBA" id="ARBA00022737"/>
    </source>
</evidence>
<evidence type="ECO:0000256" key="4">
    <source>
        <dbReference type="ARBA" id="ARBA00022692"/>
    </source>
</evidence>
<evidence type="ECO:0000256" key="5">
    <source>
        <dbReference type="ARBA" id="ARBA00022723"/>
    </source>
</evidence>
<dbReference type="PANTHER" id="PTHR10774">
    <property type="entry name" value="EXTENDED SYNAPTOTAGMIN-RELATED"/>
    <property type="match status" value="1"/>
</dbReference>
<dbReference type="PANTHER" id="PTHR10774:SF190">
    <property type="entry name" value="C2 CALCIUM_LIPID-BINDING ENDONUCLEASE_EXONUCLEASE_PHOSPHATASE-RELATED"/>
    <property type="match status" value="1"/>
</dbReference>
<feature type="domain" description="SMP-LTD" evidence="14">
    <location>
        <begin position="78"/>
        <end position="264"/>
    </location>
</feature>
<feature type="compositionally biased region" description="Polar residues" evidence="12">
    <location>
        <begin position="662"/>
        <end position="682"/>
    </location>
</feature>
<keyword evidence="11" id="KW-0472">Membrane</keyword>
<dbReference type="GO" id="GO:0005783">
    <property type="term" value="C:endoplasmic reticulum"/>
    <property type="evidence" value="ECO:0007669"/>
    <property type="project" value="TreeGrafter"/>
</dbReference>
<protein>
    <submittedName>
        <fullName evidence="15">Uncharacterized protein</fullName>
    </submittedName>
</protein>
<accession>A0A8J6CGL8</accession>
<comment type="subcellular location">
    <subcellularLocation>
        <location evidence="1">Membrane</location>
        <topology evidence="1">Single-pass membrane protein</topology>
    </subcellularLocation>
</comment>
<dbReference type="OMA" id="HIKATWM"/>
<keyword evidence="4" id="KW-0812">Transmembrane</keyword>
<gene>
    <name evidence="15" type="ORF">KFE25_008662</name>
</gene>
<keyword evidence="9" id="KW-0445">Lipid transport</keyword>
<dbReference type="AlphaFoldDB" id="A0A8J6CGL8"/>
<dbReference type="Pfam" id="PF17047">
    <property type="entry name" value="SMP_LBD"/>
    <property type="match status" value="1"/>
</dbReference>
<dbReference type="Gene3D" id="2.60.40.150">
    <property type="entry name" value="C2 domain"/>
    <property type="match status" value="1"/>
</dbReference>
<dbReference type="OrthoDB" id="498584at2759"/>
<dbReference type="InterPro" id="IPR031468">
    <property type="entry name" value="SMP_LBD"/>
</dbReference>
<keyword evidence="6" id="KW-0677">Repeat</keyword>
<dbReference type="GO" id="GO:0016020">
    <property type="term" value="C:membrane"/>
    <property type="evidence" value="ECO:0007669"/>
    <property type="project" value="UniProtKB-SubCell"/>
</dbReference>
<dbReference type="InterPro" id="IPR000008">
    <property type="entry name" value="C2_dom"/>
</dbReference>
<dbReference type="Pfam" id="PF00168">
    <property type="entry name" value="C2"/>
    <property type="match status" value="1"/>
</dbReference>
<dbReference type="CDD" id="cd00030">
    <property type="entry name" value="C2"/>
    <property type="match status" value="1"/>
</dbReference>
<dbReference type="SMART" id="SM00239">
    <property type="entry name" value="C2"/>
    <property type="match status" value="1"/>
</dbReference>
<evidence type="ECO:0000256" key="9">
    <source>
        <dbReference type="ARBA" id="ARBA00023055"/>
    </source>
</evidence>
<dbReference type="InterPro" id="IPR045050">
    <property type="entry name" value="Synaptotagmin_plant"/>
</dbReference>
<keyword evidence="3" id="KW-0813">Transport</keyword>
<name>A0A8J6CGL8_DIALT</name>